<dbReference type="Proteomes" id="UP001174136">
    <property type="component" value="Unassembled WGS sequence"/>
</dbReference>
<dbReference type="GO" id="GO:0015074">
    <property type="term" value="P:DNA integration"/>
    <property type="evidence" value="ECO:0007669"/>
    <property type="project" value="InterPro"/>
</dbReference>
<evidence type="ECO:0000259" key="1">
    <source>
        <dbReference type="PROSITE" id="PS50994"/>
    </source>
</evidence>
<organism evidence="2 3">
    <name type="scientific">Merluccius polli</name>
    <name type="common">Benguela hake</name>
    <name type="synonym">Merluccius cadenati</name>
    <dbReference type="NCBI Taxonomy" id="89951"/>
    <lineage>
        <taxon>Eukaryota</taxon>
        <taxon>Metazoa</taxon>
        <taxon>Chordata</taxon>
        <taxon>Craniata</taxon>
        <taxon>Vertebrata</taxon>
        <taxon>Euteleostomi</taxon>
        <taxon>Actinopterygii</taxon>
        <taxon>Neopterygii</taxon>
        <taxon>Teleostei</taxon>
        <taxon>Neoteleostei</taxon>
        <taxon>Acanthomorphata</taxon>
        <taxon>Zeiogadaria</taxon>
        <taxon>Gadariae</taxon>
        <taxon>Gadiformes</taxon>
        <taxon>Gadoidei</taxon>
        <taxon>Merlucciidae</taxon>
        <taxon>Merluccius</taxon>
    </lineage>
</organism>
<dbReference type="CDD" id="cd01644">
    <property type="entry name" value="RT_pepA17"/>
    <property type="match status" value="1"/>
</dbReference>
<dbReference type="Pfam" id="PF18701">
    <property type="entry name" value="DUF5641"/>
    <property type="match status" value="1"/>
</dbReference>
<dbReference type="InterPro" id="IPR008042">
    <property type="entry name" value="Retrotrans_Pao"/>
</dbReference>
<reference evidence="2" key="1">
    <citation type="journal article" date="2023" name="Front. Mar. Sci.">
        <title>A new Merluccius polli reference genome to investigate the effects of global change in West African waters.</title>
        <authorList>
            <person name="Mateo J.L."/>
            <person name="Blanco-Fernandez C."/>
            <person name="Garcia-Vazquez E."/>
            <person name="Machado-Schiaffino G."/>
        </authorList>
    </citation>
    <scope>NUCLEOTIDE SEQUENCE</scope>
    <source>
        <strain evidence="2">C29</strain>
        <tissue evidence="2">Fin</tissue>
    </source>
</reference>
<feature type="domain" description="Integrase catalytic" evidence="1">
    <location>
        <begin position="1467"/>
        <end position="1662"/>
    </location>
</feature>
<gene>
    <name evidence="2" type="ORF">N1851_018265</name>
</gene>
<dbReference type="SUPFAM" id="SSF53098">
    <property type="entry name" value="Ribonuclease H-like"/>
    <property type="match status" value="1"/>
</dbReference>
<keyword evidence="3" id="KW-1185">Reference proteome</keyword>
<dbReference type="PANTHER" id="PTHR47331:SF6">
    <property type="entry name" value="DOUBLECORTIN DOMAIN-CONTAINING PROTEIN"/>
    <property type="match status" value="1"/>
</dbReference>
<dbReference type="SUPFAM" id="SSF56672">
    <property type="entry name" value="DNA/RNA polymerases"/>
    <property type="match status" value="1"/>
</dbReference>
<dbReference type="PANTHER" id="PTHR47331">
    <property type="entry name" value="PHD-TYPE DOMAIN-CONTAINING PROTEIN"/>
    <property type="match status" value="1"/>
</dbReference>
<protein>
    <recommendedName>
        <fullName evidence="1">Integrase catalytic domain-containing protein</fullName>
    </recommendedName>
</protein>
<accession>A0AA47NYI6</accession>
<dbReference type="PROSITE" id="PS50994">
    <property type="entry name" value="INTEGRASE"/>
    <property type="match status" value="1"/>
</dbReference>
<proteinExistence type="predicted"/>
<comment type="caution">
    <text evidence="2">The sequence shown here is derived from an EMBL/GenBank/DDBJ whole genome shotgun (WGS) entry which is preliminary data.</text>
</comment>
<dbReference type="InterPro" id="IPR001584">
    <property type="entry name" value="Integrase_cat-core"/>
</dbReference>
<dbReference type="InterPro" id="IPR043502">
    <property type="entry name" value="DNA/RNA_pol_sf"/>
</dbReference>
<dbReference type="InterPro" id="IPR040676">
    <property type="entry name" value="DUF5641"/>
</dbReference>
<name>A0AA47NYI6_MERPO</name>
<sequence>MSKHGDTPPLSQLEVRSQCSSALSRRSCSSTASLAAAKARANAEAASTRAEYAKRQIDMQVEKARIEMEKTRLVATMNALKQEGEAEAALAAARVLEAALVDQAEFVERPDVPATIAMDDSRTQEYVKTHFHNDANMEDKTKPDMKQEWDMNNNNVRPSTPTAMTHAREYLPISPSIKHPSQTFSHIGAYNTPSPASRQHADVSDLAVLLSRRDLLTAGLTVFDNRPETYIGWKSMFRNATGDLNLKCCEELDLLTKWLSGESLQHAQRIRAVHVSNPEAGLQRLWQRLDRNYGSPEAIEASLFSRLESFPKAGPKDSHLLQELADLLLELEAAKNEGYLSGLSFLDTSRGINPIVEKLPSGLQESWVREGSRYKKDHKAHYPPFSYFVQFVNNHAEMRTDPSFMLQNCGAAHLKAERPIVRQTRFKVPFTANKTQVGATNDELTAPSLNPNKQCPIHKKPHSLAKCRGFRMKTLDERKGLLKELSICYKCLSSTEHRARYCKAVIHCVECNSDSHISAMHAGPPPWADTGPNTLPGVHGGEPDAQSPTVTTSSCTKVCGQGLRGKSCSKICLVNVYPNSAPHEKRKMYAMLDDQSNVSLARSPFFDMFNLHGETTPYTMKTCSGTVNRLGRRAQGFVIEGINRKISMSLPILTECNQIPDNRSEIPTPEAAAAHPHLSHVATQLPPLDPSADILLLLGRDVIQAHKVRYQVNGPNEAPYAQQLDLGWVIIGDVCLSGAHRPIVNSYKTNILDNGRPSFLSPCGNRIYTKVKFTEDNPLFESTQPKDVLSKHIFKQTADDDKLTLSAEDETFLNVMHDGFAKDGANNWVAPLPFRHPRHRLPNNREQALTRLMSLRKTLKRKPEMKEHYLEFMKKIFNKGHAERAPPLKPHQECWYLPSFGVYHPQKPGKIRIVFDSSAQCGNVSLNQVLLKGPDLNNSLVGVLLRFRGEPYAVMADVEQMFHNFMVREDHRDYLRFLWFREHDLDGEVDEYRMTVHVFGNCPSPSVAMYGLKRTAVEGEREYGSDVRKFIEHHFYVDDGLKSFASENEAINVLCRAQRMLAQSNIRLHKISSNSPVVTSAFPGEDLATGLQGLELGQHAPPMQRSLGLGWNLSTDQFSFKVEISDKPFTKRGVLSVINSLYDPLGFAVPVSIEGRSILREISEDIAEWDTPLPKEKQDKWQQWKDSLKHLEQLKIPRMYTDISLSKAQRKEMHVFCDASTKAVGAVAYLKLTAADGHSQILEVAFDLINPEHDTELRPEVVSCATYLPKGTLGATRFERFSSWTRLLKAIARLRHIATSFKGAPESPCHGWHKCNKNIAEEELQQAKAVIIRAVQREAYADDIRHIEHGESVPKRSPLSKLNPIIDTDTILRVGGRLAKAPLTADETHPILIPNKHHVTRLIVRHFHSQVCNQGRHFSEGAVRAAGFWIVGGKRAVSSVIFHCVTCRRLRGKRQEQIMSDLPEDRMCTDPPFTCVGLDVFGPWHVTGRKTRGGQAEAKRWAVIFTCMSTRAIHIEVIESMDTSSFINALRRFFAIRGAAKLLRSDCGTNFVSACRELQIDKRGCHNSKINTCLGDRGCEWQFNPPHASHMGGSWERMIGISRRILDAILLQHGKAKLTHEVLVTFMAEVSAIVNARPLTAVSTDSEHPEILTPAMLLTQKVCMPPVTPGHFDDRDLFRAQWRRVQHLANVFWGRWKREYLSGLQPRRKWRTQKPNLQIGDVVLLKDGQENRNDWPLGVVAKTFPSQDDRVRKIQVKIIRNGEQRLYLRPISEVILLVPKDHA</sequence>
<evidence type="ECO:0000313" key="3">
    <source>
        <dbReference type="Proteomes" id="UP001174136"/>
    </source>
</evidence>
<dbReference type="InterPro" id="IPR012337">
    <property type="entry name" value="RNaseH-like_sf"/>
</dbReference>
<dbReference type="EMBL" id="JAOPHQ010003348">
    <property type="protein sequence ID" value="KAK0143611.1"/>
    <property type="molecule type" value="Genomic_DNA"/>
</dbReference>
<dbReference type="InterPro" id="IPR036397">
    <property type="entry name" value="RNaseH_sf"/>
</dbReference>
<dbReference type="GO" id="GO:0003676">
    <property type="term" value="F:nucleic acid binding"/>
    <property type="evidence" value="ECO:0007669"/>
    <property type="project" value="InterPro"/>
</dbReference>
<dbReference type="Pfam" id="PF05380">
    <property type="entry name" value="Peptidase_A17"/>
    <property type="match status" value="1"/>
</dbReference>
<dbReference type="Gene3D" id="3.30.420.10">
    <property type="entry name" value="Ribonuclease H-like superfamily/Ribonuclease H"/>
    <property type="match status" value="1"/>
</dbReference>
<evidence type="ECO:0000313" key="2">
    <source>
        <dbReference type="EMBL" id="KAK0143611.1"/>
    </source>
</evidence>